<reference evidence="1" key="1">
    <citation type="submission" date="2021-06" db="EMBL/GenBank/DDBJ databases">
        <authorList>
            <person name="Kallberg Y."/>
            <person name="Tangrot J."/>
            <person name="Rosling A."/>
        </authorList>
    </citation>
    <scope>NUCLEOTIDE SEQUENCE</scope>
    <source>
        <strain evidence="1">MA461A</strain>
    </source>
</reference>
<dbReference type="EMBL" id="CAJVQC010112315">
    <property type="protein sequence ID" value="CAG8835600.1"/>
    <property type="molecule type" value="Genomic_DNA"/>
</dbReference>
<evidence type="ECO:0000313" key="1">
    <source>
        <dbReference type="EMBL" id="CAG8835600.1"/>
    </source>
</evidence>
<gene>
    <name evidence="1" type="ORF">RPERSI_LOCUS29605</name>
</gene>
<dbReference type="Proteomes" id="UP000789920">
    <property type="component" value="Unassembled WGS sequence"/>
</dbReference>
<organism evidence="1 2">
    <name type="scientific">Racocetra persica</name>
    <dbReference type="NCBI Taxonomy" id="160502"/>
    <lineage>
        <taxon>Eukaryota</taxon>
        <taxon>Fungi</taxon>
        <taxon>Fungi incertae sedis</taxon>
        <taxon>Mucoromycota</taxon>
        <taxon>Glomeromycotina</taxon>
        <taxon>Glomeromycetes</taxon>
        <taxon>Diversisporales</taxon>
        <taxon>Gigasporaceae</taxon>
        <taxon>Racocetra</taxon>
    </lineage>
</organism>
<sequence>DIDGEEISIIVCQEKNDDNTNCDTLYIYTSRSTGNAIVYLRNAYEITKQGKTK</sequence>
<feature type="non-terminal residue" evidence="1">
    <location>
        <position position="53"/>
    </location>
</feature>
<feature type="non-terminal residue" evidence="1">
    <location>
        <position position="1"/>
    </location>
</feature>
<evidence type="ECO:0000313" key="2">
    <source>
        <dbReference type="Proteomes" id="UP000789920"/>
    </source>
</evidence>
<comment type="caution">
    <text evidence="1">The sequence shown here is derived from an EMBL/GenBank/DDBJ whole genome shotgun (WGS) entry which is preliminary data.</text>
</comment>
<name>A0ACA9SDI8_9GLOM</name>
<keyword evidence="2" id="KW-1185">Reference proteome</keyword>
<proteinExistence type="predicted"/>
<accession>A0ACA9SDI8</accession>
<protein>
    <submittedName>
        <fullName evidence="1">22492_t:CDS:1</fullName>
    </submittedName>
</protein>